<protein>
    <recommendedName>
        <fullName evidence="3">Phage protein</fullName>
    </recommendedName>
</protein>
<name>A0A239RGK5_STREI</name>
<accession>A0A239RGK5</accession>
<reference evidence="1 2" key="1">
    <citation type="submission" date="2017-07" db="EMBL/GenBank/DDBJ databases">
        <authorList>
            <person name="Sun Z.S."/>
            <person name="Albrecht U."/>
            <person name="Echele G."/>
            <person name="Lee C.C."/>
        </authorList>
    </citation>
    <scope>NUCLEOTIDE SEQUENCE [LARGE SCALE GENOMIC DNA]</scope>
    <source>
        <strain evidence="1 2">AR3</strain>
    </source>
</reference>
<dbReference type="EMBL" id="FZRA01000012">
    <property type="protein sequence ID" value="SNU09804.1"/>
    <property type="molecule type" value="Genomic_DNA"/>
</dbReference>
<evidence type="ECO:0000313" key="2">
    <source>
        <dbReference type="Proteomes" id="UP000214649"/>
    </source>
</evidence>
<dbReference type="RefSeq" id="WP_094141284.1">
    <property type="nucleotide sequence ID" value="NZ_FZRA01000012.1"/>
</dbReference>
<sequence>MSRLKGITITLVGETVTRKDPFGKEIVVESEIDVENVLVAPASTDDVTNQLNLDGKKIEYTLAIPKDDTNDWIDKKVRFFGQTWHTVGIPLEGIPDLIPLDWNRKVMVERYE</sequence>
<evidence type="ECO:0008006" key="3">
    <source>
        <dbReference type="Google" id="ProtNLM"/>
    </source>
</evidence>
<organism evidence="1 2">
    <name type="scientific">Streptococcus equinus</name>
    <name type="common">Streptococcus bovis</name>
    <dbReference type="NCBI Taxonomy" id="1335"/>
    <lineage>
        <taxon>Bacteria</taxon>
        <taxon>Bacillati</taxon>
        <taxon>Bacillota</taxon>
        <taxon>Bacilli</taxon>
        <taxon>Lactobacillales</taxon>
        <taxon>Streptococcaceae</taxon>
        <taxon>Streptococcus</taxon>
    </lineage>
</organism>
<dbReference type="Proteomes" id="UP000214649">
    <property type="component" value="Unassembled WGS sequence"/>
</dbReference>
<proteinExistence type="predicted"/>
<dbReference type="AlphaFoldDB" id="A0A239RGK5"/>
<gene>
    <name evidence="1" type="ORF">SAMN05216470_2031</name>
</gene>
<evidence type="ECO:0000313" key="1">
    <source>
        <dbReference type="EMBL" id="SNU09804.1"/>
    </source>
</evidence>